<gene>
    <name evidence="1" type="ORF">J2X07_000522</name>
</gene>
<proteinExistence type="predicted"/>
<reference evidence="1 2" key="1">
    <citation type="submission" date="2023-07" db="EMBL/GenBank/DDBJ databases">
        <title>Sorghum-associated microbial communities from plants grown in Nebraska, USA.</title>
        <authorList>
            <person name="Schachtman D."/>
        </authorList>
    </citation>
    <scope>NUCLEOTIDE SEQUENCE [LARGE SCALE GENOMIC DNA]</scope>
    <source>
        <strain evidence="1 2">BE211</strain>
    </source>
</reference>
<accession>A0ABU1TWG2</accession>
<evidence type="ECO:0000313" key="1">
    <source>
        <dbReference type="EMBL" id="MDR7071547.1"/>
    </source>
</evidence>
<dbReference type="EMBL" id="JAVDWA010000001">
    <property type="protein sequence ID" value="MDR7071547.1"/>
    <property type="molecule type" value="Genomic_DNA"/>
</dbReference>
<evidence type="ECO:0000313" key="2">
    <source>
        <dbReference type="Proteomes" id="UP001258181"/>
    </source>
</evidence>
<protein>
    <recommendedName>
        <fullName evidence="3">GRAM domain-containing protein</fullName>
    </recommendedName>
</protein>
<name>A0ABU1TWG2_9BACL</name>
<keyword evidence="2" id="KW-1185">Reference proteome</keyword>
<dbReference type="Proteomes" id="UP001258181">
    <property type="component" value="Unassembled WGS sequence"/>
</dbReference>
<comment type="caution">
    <text evidence="1">The sequence shown here is derived from an EMBL/GenBank/DDBJ whole genome shotgun (WGS) entry which is preliminary data.</text>
</comment>
<organism evidence="1 2">
    <name type="scientific">Fictibacillus barbaricus</name>
    <dbReference type="NCBI Taxonomy" id="182136"/>
    <lineage>
        <taxon>Bacteria</taxon>
        <taxon>Bacillati</taxon>
        <taxon>Bacillota</taxon>
        <taxon>Bacilli</taxon>
        <taxon>Bacillales</taxon>
        <taxon>Fictibacillaceae</taxon>
        <taxon>Fictibacillus</taxon>
    </lineage>
</organism>
<evidence type="ECO:0008006" key="3">
    <source>
        <dbReference type="Google" id="ProtNLM"/>
    </source>
</evidence>
<dbReference type="RefSeq" id="WP_310256146.1">
    <property type="nucleotide sequence ID" value="NZ_JAVDWA010000001.1"/>
</dbReference>
<sequence>MITKKKVLETLQSHLHENEVIETSTMTYYKAESGLSGLAGNGSALSTPVRGVLASTNQRLLFYGELSKSFPLFLEMNYKEITSIKETNIIFALFKKIPVVVVSHKEKETFSSQGFPEEHAKLVLFLKEVEEKHLTHLKKVL</sequence>